<gene>
    <name evidence="3" type="ORF">E1B25_04405</name>
</gene>
<name>A0A4R5EYT6_9RHOB</name>
<dbReference type="AlphaFoldDB" id="A0A4R5EYT6"/>
<dbReference type="SUPFAM" id="SSF56925">
    <property type="entry name" value="OMPA-like"/>
    <property type="match status" value="1"/>
</dbReference>
<organism evidence="3 4">
    <name type="scientific">Antarcticimicrobium sediminis</name>
    <dbReference type="NCBI Taxonomy" id="2546227"/>
    <lineage>
        <taxon>Bacteria</taxon>
        <taxon>Pseudomonadati</taxon>
        <taxon>Pseudomonadota</taxon>
        <taxon>Alphaproteobacteria</taxon>
        <taxon>Rhodobacterales</taxon>
        <taxon>Paracoccaceae</taxon>
        <taxon>Antarcticimicrobium</taxon>
    </lineage>
</organism>
<dbReference type="PANTHER" id="PTHR36920">
    <property type="match status" value="1"/>
</dbReference>
<dbReference type="InterPro" id="IPR005618">
    <property type="entry name" value="OMPW"/>
</dbReference>
<sequence length="201" mass="21473">MTRQTAALLFSTALAAMLAGPLAAQSQGDWTVGVGFGYVDPKSDNGTLAGAAATINESVRPTITGEYFFRDNWGIEILAATPFEHDVSVGGAYAATVKQLPPTLSVNYHIPTQSAFTPFVGVGLNYTTFFDETSPLGTISLDDSWGVAAHAGVDYEISDNGSLRMDVRWVDINSDVTLNGAYIGEAEIDPLVWGISYVHRF</sequence>
<proteinExistence type="inferred from homology"/>
<evidence type="ECO:0000313" key="3">
    <source>
        <dbReference type="EMBL" id="TDE40201.1"/>
    </source>
</evidence>
<feature type="chain" id="PRO_5020921520" evidence="2">
    <location>
        <begin position="27"/>
        <end position="201"/>
    </location>
</feature>
<protein>
    <submittedName>
        <fullName evidence="3">OmpW family protein</fullName>
    </submittedName>
</protein>
<dbReference type="PANTHER" id="PTHR36920:SF1">
    <property type="entry name" value="OUTER MEMBRANE PROTEIN W"/>
    <property type="match status" value="1"/>
</dbReference>
<feature type="signal peptide" evidence="2">
    <location>
        <begin position="1"/>
        <end position="26"/>
    </location>
</feature>
<dbReference type="EMBL" id="SMFP01000002">
    <property type="protein sequence ID" value="TDE40201.1"/>
    <property type="molecule type" value="Genomic_DNA"/>
</dbReference>
<dbReference type="Proteomes" id="UP000294662">
    <property type="component" value="Unassembled WGS sequence"/>
</dbReference>
<dbReference type="GO" id="GO:0019867">
    <property type="term" value="C:outer membrane"/>
    <property type="evidence" value="ECO:0007669"/>
    <property type="project" value="InterPro"/>
</dbReference>
<dbReference type="RefSeq" id="WP_132827458.1">
    <property type="nucleotide sequence ID" value="NZ_SMFP01000002.1"/>
</dbReference>
<accession>A0A4R5EYT6</accession>
<dbReference type="OrthoDB" id="9807574at2"/>
<reference evidence="3 4" key="1">
    <citation type="submission" date="2019-03" db="EMBL/GenBank/DDBJ databases">
        <authorList>
            <person name="Zhang S."/>
        </authorList>
    </citation>
    <scope>NUCLEOTIDE SEQUENCE [LARGE SCALE GENOMIC DNA]</scope>
    <source>
        <strain evidence="3 4">S4J41</strain>
    </source>
</reference>
<evidence type="ECO:0000256" key="2">
    <source>
        <dbReference type="SAM" id="SignalP"/>
    </source>
</evidence>
<dbReference type="Pfam" id="PF03922">
    <property type="entry name" value="OmpW"/>
    <property type="match status" value="1"/>
</dbReference>
<comment type="caution">
    <text evidence="3">The sequence shown here is derived from an EMBL/GenBank/DDBJ whole genome shotgun (WGS) entry which is preliminary data.</text>
</comment>
<comment type="similarity">
    <text evidence="1">Belongs to the OmpW/AlkL family.</text>
</comment>
<evidence type="ECO:0000313" key="4">
    <source>
        <dbReference type="Proteomes" id="UP000294662"/>
    </source>
</evidence>
<dbReference type="GO" id="GO:0055085">
    <property type="term" value="P:transmembrane transport"/>
    <property type="evidence" value="ECO:0007669"/>
    <property type="project" value="TreeGrafter"/>
</dbReference>
<dbReference type="InterPro" id="IPR011250">
    <property type="entry name" value="OMP/PagP_B-barrel"/>
</dbReference>
<evidence type="ECO:0000256" key="1">
    <source>
        <dbReference type="ARBA" id="ARBA00009330"/>
    </source>
</evidence>
<keyword evidence="4" id="KW-1185">Reference proteome</keyword>
<keyword evidence="2" id="KW-0732">Signal</keyword>
<dbReference type="Gene3D" id="2.40.160.20">
    <property type="match status" value="1"/>
</dbReference>